<evidence type="ECO:0000313" key="1">
    <source>
        <dbReference type="EMBL" id="MDQ0230957.1"/>
    </source>
</evidence>
<proteinExistence type="predicted"/>
<dbReference type="RefSeq" id="WP_307341140.1">
    <property type="nucleotide sequence ID" value="NZ_JAUSUD010000009.1"/>
</dbReference>
<dbReference type="Proteomes" id="UP001234495">
    <property type="component" value="Unassembled WGS sequence"/>
</dbReference>
<evidence type="ECO:0000313" key="2">
    <source>
        <dbReference type="Proteomes" id="UP001234495"/>
    </source>
</evidence>
<accession>A0ABT9ZFC3</accession>
<dbReference type="EMBL" id="JAUSUD010000009">
    <property type="protein sequence ID" value="MDQ0230957.1"/>
    <property type="molecule type" value="Genomic_DNA"/>
</dbReference>
<comment type="caution">
    <text evidence="1">The sequence shown here is derived from an EMBL/GenBank/DDBJ whole genome shotgun (WGS) entry which is preliminary data.</text>
</comment>
<reference evidence="1 2" key="1">
    <citation type="submission" date="2023-07" db="EMBL/GenBank/DDBJ databases">
        <title>Genomic Encyclopedia of Type Strains, Phase IV (KMG-IV): sequencing the most valuable type-strain genomes for metagenomic binning, comparative biology and taxonomic classification.</title>
        <authorList>
            <person name="Goeker M."/>
        </authorList>
    </citation>
    <scope>NUCLEOTIDE SEQUENCE [LARGE SCALE GENOMIC DNA]</scope>
    <source>
        <strain evidence="1 2">DSM 29005</strain>
    </source>
</reference>
<gene>
    <name evidence="1" type="ORF">J2S19_002218</name>
</gene>
<sequence>MNHWLKPDKGFKPDMDFSDIDKLICDLIIDDKNKKGTKKFLLNPYV</sequence>
<protein>
    <submittedName>
        <fullName evidence="1">Uncharacterized protein</fullName>
    </submittedName>
</protein>
<keyword evidence="2" id="KW-1185">Reference proteome</keyword>
<organism evidence="1 2">
    <name type="scientific">Metabacillus malikii</name>
    <dbReference type="NCBI Taxonomy" id="1504265"/>
    <lineage>
        <taxon>Bacteria</taxon>
        <taxon>Bacillati</taxon>
        <taxon>Bacillota</taxon>
        <taxon>Bacilli</taxon>
        <taxon>Bacillales</taxon>
        <taxon>Bacillaceae</taxon>
        <taxon>Metabacillus</taxon>
    </lineage>
</organism>
<name>A0ABT9ZFC3_9BACI</name>